<accession>A0A7S6VY05</accession>
<evidence type="ECO:0000256" key="1">
    <source>
        <dbReference type="SAM" id="SignalP"/>
    </source>
</evidence>
<reference evidence="2 3" key="1">
    <citation type="submission" date="2020-02" db="EMBL/GenBank/DDBJ databases">
        <title>Tigecycline-resistant Acinetobacter species from pigs and migratory birds.</title>
        <authorList>
            <person name="Chen C."/>
            <person name="Sun J."/>
            <person name="Liao X.-P."/>
            <person name="Liu Y.-H."/>
        </authorList>
    </citation>
    <scope>NUCLEOTIDE SEQUENCE [LARGE SCALE GENOMIC DNA]</scope>
    <source>
        <strain evidence="2 3">YH12207_T</strain>
    </source>
</reference>
<keyword evidence="1" id="KW-0732">Signal</keyword>
<organism evidence="2 3">
    <name type="scientific">Acinetobacter piscicola</name>
    <dbReference type="NCBI Taxonomy" id="2006115"/>
    <lineage>
        <taxon>Bacteria</taxon>
        <taxon>Pseudomonadati</taxon>
        <taxon>Pseudomonadota</taxon>
        <taxon>Gammaproteobacteria</taxon>
        <taxon>Moraxellales</taxon>
        <taxon>Moraxellaceae</taxon>
        <taxon>Acinetobacter</taxon>
    </lineage>
</organism>
<keyword evidence="3" id="KW-1185">Reference proteome</keyword>
<dbReference type="AlphaFoldDB" id="A0A7S6VY05"/>
<feature type="chain" id="PRO_5032505557" evidence="1">
    <location>
        <begin position="18"/>
        <end position="134"/>
    </location>
</feature>
<protein>
    <submittedName>
        <fullName evidence="2">Uncharacterized protein</fullName>
    </submittedName>
</protein>
<evidence type="ECO:0000313" key="2">
    <source>
        <dbReference type="EMBL" id="QOW46890.1"/>
    </source>
</evidence>
<dbReference type="EMBL" id="CP048659">
    <property type="protein sequence ID" value="QOW46890.1"/>
    <property type="molecule type" value="Genomic_DNA"/>
</dbReference>
<sequence length="134" mass="15659">MKIKILMLALLMPILPACQLISPIFVDYNGVRMDVARWINQQHLLSMQQKRSLAQLSKAQQKLVHIEQIQENQKLDIAKENSIALQCAQQHLNTHKIQQLQQQVFDQKNMQRILTIYDQQFPKIKLDANSIQCE</sequence>
<dbReference type="Proteomes" id="UP000593966">
    <property type="component" value="Chromosome"/>
</dbReference>
<name>A0A7S6VY05_9GAMM</name>
<feature type="signal peptide" evidence="1">
    <location>
        <begin position="1"/>
        <end position="17"/>
    </location>
</feature>
<gene>
    <name evidence="2" type="ORF">G0028_13850</name>
</gene>
<evidence type="ECO:0000313" key="3">
    <source>
        <dbReference type="Proteomes" id="UP000593966"/>
    </source>
</evidence>
<proteinExistence type="predicted"/>